<dbReference type="AlphaFoldDB" id="A0A7H1MZ33"/>
<dbReference type="Proteomes" id="UP000516369">
    <property type="component" value="Chromosome"/>
</dbReference>
<dbReference type="KEGG" id="dvn:HQ394_04240"/>
<name>A0A7H1MZ33_9PROT</name>
<accession>A0A7H1MZ33</accession>
<keyword evidence="2" id="KW-1185">Reference proteome</keyword>
<proteinExistence type="predicted"/>
<protein>
    <submittedName>
        <fullName evidence="1">Uncharacterized protein</fullName>
    </submittedName>
</protein>
<dbReference type="EMBL" id="CP053923">
    <property type="protein sequence ID" value="QNT68719.1"/>
    <property type="molecule type" value="Genomic_DNA"/>
</dbReference>
<evidence type="ECO:0000313" key="2">
    <source>
        <dbReference type="Proteomes" id="UP000516369"/>
    </source>
</evidence>
<gene>
    <name evidence="1" type="ORF">HQ394_04240</name>
</gene>
<sequence length="232" mass="26209">MHVLETACSFLAGLAVGYVIASLTESVLHQRIGHAPRQTVERWKQGSLPLRYLARIHYSHHVVHHLRTFRQDHVTQFRSIQEREQVSSELAMLGAEGEQIVRSGYGLRLDGLGGLAFVVPLLPALPWITSQTGASAILGAGIALALPPIFSHFIHPYLHMPHAQALQQAPKLTGWLLRRWYFRVMARHHYVHHRCPRTNFNLLLGGDWLRGCHRTVDGAQRSAMRQLGLRVD</sequence>
<organism evidence="1 2">
    <name type="scientific">Defluviicoccus vanus</name>
    <dbReference type="NCBI Taxonomy" id="111831"/>
    <lineage>
        <taxon>Bacteria</taxon>
        <taxon>Pseudomonadati</taxon>
        <taxon>Pseudomonadota</taxon>
        <taxon>Alphaproteobacteria</taxon>
        <taxon>Rhodospirillales</taxon>
        <taxon>Rhodospirillaceae</taxon>
        <taxon>Defluviicoccus</taxon>
    </lineage>
</organism>
<dbReference type="RefSeq" id="WP_190262155.1">
    <property type="nucleotide sequence ID" value="NZ_CP053923.1"/>
</dbReference>
<evidence type="ECO:0000313" key="1">
    <source>
        <dbReference type="EMBL" id="QNT68719.1"/>
    </source>
</evidence>
<reference evidence="1 2" key="1">
    <citation type="submission" date="2020-05" db="EMBL/GenBank/DDBJ databases">
        <title>Complete closed genome sequence of Defluviicoccus vanus.</title>
        <authorList>
            <person name="Bessarab I."/>
            <person name="Arumugam K."/>
            <person name="Maszenan A.M."/>
            <person name="Seviour R.J."/>
            <person name="Williams R.B."/>
        </authorList>
    </citation>
    <scope>NUCLEOTIDE SEQUENCE [LARGE SCALE GENOMIC DNA]</scope>
    <source>
        <strain evidence="1 2">Ben 114</strain>
    </source>
</reference>